<name>A0A1Y6F5U6_9SPHN</name>
<sequence>MTETLVHRAPLARWQGEKAVYHLLRITGEAAEALAAHALMQRLEFGRQRGFGSIKVMALIGETQWKTSVFPQKKPSPSSSETVGRREREWILLVSKKVMRAEDIAPGDEITAELTLL</sequence>
<dbReference type="Gene3D" id="2.40.30.100">
    <property type="entry name" value="AF2212/PG0164-like"/>
    <property type="match status" value="1"/>
</dbReference>
<protein>
    <submittedName>
        <fullName evidence="1">Uncharacterized protein</fullName>
    </submittedName>
</protein>
<reference evidence="2" key="1">
    <citation type="submission" date="2017-04" db="EMBL/GenBank/DDBJ databases">
        <authorList>
            <person name="Varghese N."/>
            <person name="Submissions S."/>
        </authorList>
    </citation>
    <scope>NUCLEOTIDE SEQUENCE [LARGE SCALE GENOMIC DNA]</scope>
</reference>
<dbReference type="AlphaFoldDB" id="A0A1Y6F5U6"/>
<dbReference type="EMBL" id="FXWG01000002">
    <property type="protein sequence ID" value="SMQ69826.1"/>
    <property type="molecule type" value="Genomic_DNA"/>
</dbReference>
<evidence type="ECO:0000313" key="2">
    <source>
        <dbReference type="Proteomes" id="UP000194420"/>
    </source>
</evidence>
<dbReference type="InterPro" id="IPR037079">
    <property type="entry name" value="AF2212/PG0164-like_sf"/>
</dbReference>
<dbReference type="SUPFAM" id="SSF141694">
    <property type="entry name" value="AF2212/PG0164-like"/>
    <property type="match status" value="1"/>
</dbReference>
<dbReference type="RefSeq" id="WP_200810321.1">
    <property type="nucleotide sequence ID" value="NZ_FXWG01000002.1"/>
</dbReference>
<keyword evidence="2" id="KW-1185">Reference proteome</keyword>
<dbReference type="InterPro" id="IPR015018">
    <property type="entry name" value="DUF1905"/>
</dbReference>
<dbReference type="Proteomes" id="UP000194420">
    <property type="component" value="Unassembled WGS sequence"/>
</dbReference>
<proteinExistence type="predicted"/>
<gene>
    <name evidence="1" type="ORF">SAMN06297468_2009</name>
</gene>
<evidence type="ECO:0000313" key="1">
    <source>
        <dbReference type="EMBL" id="SMQ69826.1"/>
    </source>
</evidence>
<accession>A0A1Y6F5U6</accession>
<dbReference type="Pfam" id="PF08922">
    <property type="entry name" value="DUF1905"/>
    <property type="match status" value="1"/>
</dbReference>
<organism evidence="1 2">
    <name type="scientific">Altererythrobacter xiamenensis</name>
    <dbReference type="NCBI Taxonomy" id="1316679"/>
    <lineage>
        <taxon>Bacteria</taxon>
        <taxon>Pseudomonadati</taxon>
        <taxon>Pseudomonadota</taxon>
        <taxon>Alphaproteobacteria</taxon>
        <taxon>Sphingomonadales</taxon>
        <taxon>Erythrobacteraceae</taxon>
        <taxon>Altererythrobacter</taxon>
    </lineage>
</organism>